<dbReference type="InterPro" id="IPR053135">
    <property type="entry name" value="AKR2_Oxidoreductase"/>
</dbReference>
<accession>A0A7K1YFG7</accession>
<dbReference type="InterPro" id="IPR023210">
    <property type="entry name" value="NADP_OxRdtase_dom"/>
</dbReference>
<dbReference type="Gene3D" id="3.20.20.100">
    <property type="entry name" value="NADP-dependent oxidoreductase domain"/>
    <property type="match status" value="1"/>
</dbReference>
<dbReference type="PANTHER" id="PTHR43312">
    <property type="entry name" value="D-THREO-ALDOSE 1-DEHYDROGENASE"/>
    <property type="match status" value="1"/>
</dbReference>
<reference evidence="2 3" key="1">
    <citation type="submission" date="2019-11" db="EMBL/GenBank/DDBJ databases">
        <title>Pedobacter sp. HMF7647 Genome sequencing and assembly.</title>
        <authorList>
            <person name="Kang H."/>
            <person name="Kim H."/>
            <person name="Joh K."/>
        </authorList>
    </citation>
    <scope>NUCLEOTIDE SEQUENCE [LARGE SCALE GENOMIC DNA]</scope>
    <source>
        <strain evidence="2 3">HMF7647</strain>
    </source>
</reference>
<dbReference type="Proteomes" id="UP000466586">
    <property type="component" value="Unassembled WGS sequence"/>
</dbReference>
<sequence length="294" mass="33676">MSDLINQHFGFGCVALASQKDLRSALTILDKAYISGIRYFDTAPVYSKGYSERILGTFIKNKRSEVIVTTKFGLSEIKPSRLPLNLMLWLKYKLKGVNHASAGSLDLKPEQHDLLPRIIERKEIEKSFKQSLENLQTDYIDCFLLHEGLSEFLTEDALAFLISLKEDGRIAKLGLATNFHNTAREKNLNIWDVIQYENSPHDTRSDDFVLQHPDKTHIYHSVLKGLSQINTNDKFTKPELAGIILSHEHRKNPSGKILFSTTSPIHLEENLKQLTRFETWSKVDLKQEIDYAFS</sequence>
<proteinExistence type="predicted"/>
<gene>
    <name evidence="2" type="ORF">GS399_17740</name>
</gene>
<dbReference type="EMBL" id="WVHT01000010">
    <property type="protein sequence ID" value="MXV52818.1"/>
    <property type="molecule type" value="Genomic_DNA"/>
</dbReference>
<evidence type="ECO:0000259" key="1">
    <source>
        <dbReference type="Pfam" id="PF00248"/>
    </source>
</evidence>
<feature type="domain" description="NADP-dependent oxidoreductase" evidence="1">
    <location>
        <begin position="10"/>
        <end position="177"/>
    </location>
</feature>
<keyword evidence="3" id="KW-1185">Reference proteome</keyword>
<organism evidence="2 3">
    <name type="scientific">Hufsiella arboris</name>
    <dbReference type="NCBI Taxonomy" id="2695275"/>
    <lineage>
        <taxon>Bacteria</taxon>
        <taxon>Pseudomonadati</taxon>
        <taxon>Bacteroidota</taxon>
        <taxon>Sphingobacteriia</taxon>
        <taxon>Sphingobacteriales</taxon>
        <taxon>Sphingobacteriaceae</taxon>
        <taxon>Hufsiella</taxon>
    </lineage>
</organism>
<dbReference type="RefSeq" id="WP_160845996.1">
    <property type="nucleotide sequence ID" value="NZ_WVHT01000010.1"/>
</dbReference>
<evidence type="ECO:0000313" key="3">
    <source>
        <dbReference type="Proteomes" id="UP000466586"/>
    </source>
</evidence>
<protein>
    <recommendedName>
        <fullName evidence="1">NADP-dependent oxidoreductase domain-containing protein</fullName>
    </recommendedName>
</protein>
<dbReference type="Pfam" id="PF00248">
    <property type="entry name" value="Aldo_ket_red"/>
    <property type="match status" value="1"/>
</dbReference>
<evidence type="ECO:0000313" key="2">
    <source>
        <dbReference type="EMBL" id="MXV52818.1"/>
    </source>
</evidence>
<dbReference type="PANTHER" id="PTHR43312:SF1">
    <property type="entry name" value="NADP-DEPENDENT OXIDOREDUCTASE DOMAIN-CONTAINING PROTEIN"/>
    <property type="match status" value="1"/>
</dbReference>
<dbReference type="InterPro" id="IPR036812">
    <property type="entry name" value="NAD(P)_OxRdtase_dom_sf"/>
</dbReference>
<dbReference type="SUPFAM" id="SSF51430">
    <property type="entry name" value="NAD(P)-linked oxidoreductase"/>
    <property type="match status" value="1"/>
</dbReference>
<comment type="caution">
    <text evidence="2">The sequence shown here is derived from an EMBL/GenBank/DDBJ whole genome shotgun (WGS) entry which is preliminary data.</text>
</comment>
<dbReference type="AlphaFoldDB" id="A0A7K1YFG7"/>
<name>A0A7K1YFG7_9SPHI</name>